<dbReference type="InterPro" id="IPR033177">
    <property type="entry name" value="PSD-B"/>
</dbReference>
<comment type="pathway">
    <text evidence="2">Lipid metabolism.</text>
</comment>
<evidence type="ECO:0000256" key="10">
    <source>
        <dbReference type="ARBA" id="ARBA00023317"/>
    </source>
</evidence>
<dbReference type="AlphaFoldDB" id="D3AXS4"/>
<keyword evidence="9" id="KW-1208">Phospholipid metabolism</keyword>
<comment type="caution">
    <text evidence="12">The sequence shown here is derived from an EMBL/GenBank/DDBJ whole genome shotgun (WGS) entry which is preliminary data.</text>
</comment>
<evidence type="ECO:0000256" key="6">
    <source>
        <dbReference type="ARBA" id="ARBA00023098"/>
    </source>
</evidence>
<dbReference type="NCBIfam" id="TIGR00163">
    <property type="entry name" value="PS_decarb"/>
    <property type="match status" value="1"/>
</dbReference>
<accession>D3AXS4</accession>
<comment type="pathway">
    <text evidence="11">Phospholipid metabolism; phosphatidylethanolamine biosynthesis.</text>
</comment>
<reference evidence="12 13" key="1">
    <citation type="journal article" date="2011" name="Genome Res.">
        <title>Phylogeny-wide analysis of social amoeba genomes highlights ancient origins for complex intercellular communication.</title>
        <authorList>
            <person name="Heidel A.J."/>
            <person name="Lawal H.M."/>
            <person name="Felder M."/>
            <person name="Schilde C."/>
            <person name="Helps N.R."/>
            <person name="Tunggal B."/>
            <person name="Rivero F."/>
            <person name="John U."/>
            <person name="Schleicher M."/>
            <person name="Eichinger L."/>
            <person name="Platzer M."/>
            <person name="Noegel A.A."/>
            <person name="Schaap P."/>
            <person name="Gloeckner G."/>
        </authorList>
    </citation>
    <scope>NUCLEOTIDE SEQUENCE [LARGE SCALE GENOMIC DNA]</scope>
    <source>
        <strain evidence="13">ATCC 26659 / Pp 5 / PN500</strain>
    </source>
</reference>
<evidence type="ECO:0000256" key="1">
    <source>
        <dbReference type="ARBA" id="ARBA00001928"/>
    </source>
</evidence>
<evidence type="ECO:0000313" key="13">
    <source>
        <dbReference type="Proteomes" id="UP000001396"/>
    </source>
</evidence>
<evidence type="ECO:0000256" key="11">
    <source>
        <dbReference type="ARBA" id="ARBA00024326"/>
    </source>
</evidence>
<dbReference type="UniPathway" id="UPA00558"/>
<dbReference type="InParanoid" id="D3AXS4"/>
<dbReference type="OMA" id="WFEHGST"/>
<dbReference type="GeneID" id="31356511"/>
<dbReference type="PANTHER" id="PTHR10067:SF6">
    <property type="entry name" value="PHOSPHATIDYLSERINE DECARBOXYLASE PROENZYME, MITOCHONDRIAL"/>
    <property type="match status" value="1"/>
</dbReference>
<evidence type="ECO:0000256" key="3">
    <source>
        <dbReference type="ARBA" id="ARBA00012243"/>
    </source>
</evidence>
<dbReference type="STRING" id="670386.D3AXS4"/>
<gene>
    <name evidence="12" type="ORF">PPL_00981</name>
</gene>
<keyword evidence="7" id="KW-0594">Phospholipid biosynthesis</keyword>
<dbReference type="EC" id="4.1.1.65" evidence="3"/>
<keyword evidence="8" id="KW-0456">Lyase</keyword>
<comment type="cofactor">
    <cofactor evidence="1">
        <name>pyruvate</name>
        <dbReference type="ChEBI" id="CHEBI:15361"/>
    </cofactor>
</comment>
<dbReference type="RefSeq" id="XP_020437857.1">
    <property type="nucleotide sequence ID" value="XM_020571999.1"/>
</dbReference>
<evidence type="ECO:0000256" key="7">
    <source>
        <dbReference type="ARBA" id="ARBA00023209"/>
    </source>
</evidence>
<keyword evidence="6" id="KW-0443">Lipid metabolism</keyword>
<dbReference type="GO" id="GO:0004609">
    <property type="term" value="F:phosphatidylserine decarboxylase activity"/>
    <property type="evidence" value="ECO:0007669"/>
    <property type="project" value="UniProtKB-EC"/>
</dbReference>
<dbReference type="Pfam" id="PF02666">
    <property type="entry name" value="PS_Dcarbxylase"/>
    <property type="match status" value="1"/>
</dbReference>
<organism evidence="12 13">
    <name type="scientific">Heterostelium pallidum (strain ATCC 26659 / Pp 5 / PN500)</name>
    <name type="common">Cellular slime mold</name>
    <name type="synonym">Polysphondylium pallidum</name>
    <dbReference type="NCBI Taxonomy" id="670386"/>
    <lineage>
        <taxon>Eukaryota</taxon>
        <taxon>Amoebozoa</taxon>
        <taxon>Evosea</taxon>
        <taxon>Eumycetozoa</taxon>
        <taxon>Dictyostelia</taxon>
        <taxon>Acytosteliales</taxon>
        <taxon>Acytosteliaceae</taxon>
        <taxon>Heterostelium</taxon>
    </lineage>
</organism>
<keyword evidence="4" id="KW-0444">Lipid biosynthesis</keyword>
<keyword evidence="5" id="KW-0210">Decarboxylase</keyword>
<protein>
    <recommendedName>
        <fullName evidence="3">phosphatidylserine decarboxylase</fullName>
        <ecNumber evidence="3">4.1.1.65</ecNumber>
    </recommendedName>
</protein>
<dbReference type="GO" id="GO:0005739">
    <property type="term" value="C:mitochondrion"/>
    <property type="evidence" value="ECO:0007669"/>
    <property type="project" value="TreeGrafter"/>
</dbReference>
<evidence type="ECO:0000256" key="2">
    <source>
        <dbReference type="ARBA" id="ARBA00005189"/>
    </source>
</evidence>
<proteinExistence type="predicted"/>
<keyword evidence="13" id="KW-1185">Reference proteome</keyword>
<dbReference type="PANTHER" id="PTHR10067">
    <property type="entry name" value="PHOSPHATIDYLSERINE DECARBOXYLASE"/>
    <property type="match status" value="1"/>
</dbReference>
<dbReference type="InterPro" id="IPR003817">
    <property type="entry name" value="PS_Dcarbxylase"/>
</dbReference>
<dbReference type="Proteomes" id="UP000001396">
    <property type="component" value="Unassembled WGS sequence"/>
</dbReference>
<name>D3AXS4_HETP5</name>
<evidence type="ECO:0000256" key="4">
    <source>
        <dbReference type="ARBA" id="ARBA00022516"/>
    </source>
</evidence>
<evidence type="ECO:0000256" key="8">
    <source>
        <dbReference type="ARBA" id="ARBA00023239"/>
    </source>
</evidence>
<evidence type="ECO:0000313" key="12">
    <source>
        <dbReference type="EMBL" id="EFA85751.1"/>
    </source>
</evidence>
<dbReference type="FunCoup" id="D3AXS4">
    <property type="interactions" value="109"/>
</dbReference>
<keyword evidence="10" id="KW-0670">Pyruvate</keyword>
<dbReference type="EMBL" id="ADBJ01000004">
    <property type="protein sequence ID" value="EFA85751.1"/>
    <property type="molecule type" value="Genomic_DNA"/>
</dbReference>
<evidence type="ECO:0000256" key="9">
    <source>
        <dbReference type="ARBA" id="ARBA00023264"/>
    </source>
</evidence>
<evidence type="ECO:0000256" key="5">
    <source>
        <dbReference type="ARBA" id="ARBA00022793"/>
    </source>
</evidence>
<sequence length="267" mass="29907">MANIEVPVSLRPTVYGTYASLFGVKVDEAEKPLIEYPSLAAFFCRRLKKDARKIDDAAPLVSPVDGKVIYYGPVTGDSLEQVKGINYSLTHFLGDNEIKQIENKNLYHVGIYLSPGDYHGIHSPCQWTIKERNHFPGYLFPVAKVAVDNIPGLFALNERVVLAGQWRHGFFSLTPVGASNVGTIEMDFDKGLKTNNQNDKYGSPENYYFKSYSPQISQQKGEELAFFKMGSTVILIFEVPKDQKFEFDLKPGQSVILGQSIGKLEKK</sequence>
<dbReference type="GO" id="GO:0006646">
    <property type="term" value="P:phosphatidylethanolamine biosynthetic process"/>
    <property type="evidence" value="ECO:0007669"/>
    <property type="project" value="UniProtKB-UniPathway"/>
</dbReference>